<gene>
    <name evidence="2" type="ORF">J2Z32_003053</name>
</gene>
<dbReference type="InterPro" id="IPR002734">
    <property type="entry name" value="RibDG_C"/>
</dbReference>
<protein>
    <submittedName>
        <fullName evidence="2">Dihydrofolate reductase</fullName>
    </submittedName>
</protein>
<dbReference type="Proteomes" id="UP001519272">
    <property type="component" value="Unassembled WGS sequence"/>
</dbReference>
<accession>A0ABS4FVL9</accession>
<name>A0ABS4FVL9_9BACL</name>
<dbReference type="Gene3D" id="3.40.430.10">
    <property type="entry name" value="Dihydrofolate Reductase, subunit A"/>
    <property type="match status" value="1"/>
</dbReference>
<dbReference type="SUPFAM" id="SSF53597">
    <property type="entry name" value="Dihydrofolate reductase-like"/>
    <property type="match status" value="1"/>
</dbReference>
<evidence type="ECO:0000313" key="3">
    <source>
        <dbReference type="Proteomes" id="UP001519272"/>
    </source>
</evidence>
<dbReference type="InterPro" id="IPR024072">
    <property type="entry name" value="DHFR-like_dom_sf"/>
</dbReference>
<sequence>MAREVILYIAASLDGYIAKKDDNLDWLLDTHTEGDNGYNAMYESIDTVIMGRKTYDYVVEHSEQFPYPDKQCYVYSNTKSGRDEYVEFVKGDIFPLMNHLKAQEGKKIWLVGGGELIIDFIQNDLIDEYQLFITPHLLGEGIPLFKSGFSEKQLNLINVKQNGQFVELVYRNI</sequence>
<evidence type="ECO:0000259" key="1">
    <source>
        <dbReference type="Pfam" id="PF01872"/>
    </source>
</evidence>
<dbReference type="PANTHER" id="PTHR38011:SF11">
    <property type="entry name" value="2,5-DIAMINO-6-RIBOSYLAMINO-4(3H)-PYRIMIDINONE 5'-PHOSPHATE REDUCTASE"/>
    <property type="match status" value="1"/>
</dbReference>
<evidence type="ECO:0000313" key="2">
    <source>
        <dbReference type="EMBL" id="MBP1906403.1"/>
    </source>
</evidence>
<feature type="domain" description="Bacterial bifunctional deaminase-reductase C-terminal" evidence="1">
    <location>
        <begin position="4"/>
        <end position="162"/>
    </location>
</feature>
<dbReference type="PANTHER" id="PTHR38011">
    <property type="entry name" value="DIHYDROFOLATE REDUCTASE FAMILY PROTEIN (AFU_ORTHOLOGUE AFUA_8G06820)"/>
    <property type="match status" value="1"/>
</dbReference>
<comment type="caution">
    <text evidence="2">The sequence shown here is derived from an EMBL/GenBank/DDBJ whole genome shotgun (WGS) entry which is preliminary data.</text>
</comment>
<dbReference type="EMBL" id="JAGGKG010000015">
    <property type="protein sequence ID" value="MBP1906403.1"/>
    <property type="molecule type" value="Genomic_DNA"/>
</dbReference>
<dbReference type="Pfam" id="PF01872">
    <property type="entry name" value="RibD_C"/>
    <property type="match status" value="1"/>
</dbReference>
<organism evidence="2 3">
    <name type="scientific">Paenibacillus turicensis</name>
    <dbReference type="NCBI Taxonomy" id="160487"/>
    <lineage>
        <taxon>Bacteria</taxon>
        <taxon>Bacillati</taxon>
        <taxon>Bacillota</taxon>
        <taxon>Bacilli</taxon>
        <taxon>Bacillales</taxon>
        <taxon>Paenibacillaceae</taxon>
        <taxon>Paenibacillus</taxon>
    </lineage>
</organism>
<dbReference type="RefSeq" id="WP_210090004.1">
    <property type="nucleotide sequence ID" value="NZ_JAGGKG010000015.1"/>
</dbReference>
<keyword evidence="3" id="KW-1185">Reference proteome</keyword>
<proteinExistence type="predicted"/>
<dbReference type="InterPro" id="IPR050765">
    <property type="entry name" value="Riboflavin_Biosynth_HTPR"/>
</dbReference>
<reference evidence="2 3" key="1">
    <citation type="submission" date="2021-03" db="EMBL/GenBank/DDBJ databases">
        <title>Genomic Encyclopedia of Type Strains, Phase IV (KMG-IV): sequencing the most valuable type-strain genomes for metagenomic binning, comparative biology and taxonomic classification.</title>
        <authorList>
            <person name="Goeker M."/>
        </authorList>
    </citation>
    <scope>NUCLEOTIDE SEQUENCE [LARGE SCALE GENOMIC DNA]</scope>
    <source>
        <strain evidence="2 3">DSM 14349</strain>
    </source>
</reference>